<comment type="caution">
    <text evidence="1">The sequence shown here is derived from an EMBL/GenBank/DDBJ whole genome shotgun (WGS) entry which is preliminary data.</text>
</comment>
<dbReference type="NCBIfam" id="TIGR01589">
    <property type="entry name" value="A_thal_3526"/>
    <property type="match status" value="1"/>
</dbReference>
<dbReference type="EMBL" id="JAJAGQ010000019">
    <property type="protein sequence ID" value="KAJ8534216.1"/>
    <property type="molecule type" value="Genomic_DNA"/>
</dbReference>
<dbReference type="Proteomes" id="UP001152561">
    <property type="component" value="Unassembled WGS sequence"/>
</dbReference>
<organism evidence="1 2">
    <name type="scientific">Anisodus acutangulus</name>
    <dbReference type="NCBI Taxonomy" id="402998"/>
    <lineage>
        <taxon>Eukaryota</taxon>
        <taxon>Viridiplantae</taxon>
        <taxon>Streptophyta</taxon>
        <taxon>Embryophyta</taxon>
        <taxon>Tracheophyta</taxon>
        <taxon>Spermatophyta</taxon>
        <taxon>Magnoliopsida</taxon>
        <taxon>eudicotyledons</taxon>
        <taxon>Gunneridae</taxon>
        <taxon>Pentapetalae</taxon>
        <taxon>asterids</taxon>
        <taxon>lamiids</taxon>
        <taxon>Solanales</taxon>
        <taxon>Solanaceae</taxon>
        <taxon>Solanoideae</taxon>
        <taxon>Hyoscyameae</taxon>
        <taxon>Anisodus</taxon>
    </lineage>
</organism>
<sequence>MSSGEVKKVSREDIQLVQNLIERCLQFYMNQKEVVSTLLQQAKIEPGFTELVWQKLEVENQEFFRAYYLRLVVKDQIQRFNDLLQRQVESMQMYATGSIPMSNGSQIPPALQNLTRQATEHAGPNGKIENMHQTVNGNLPQVYTNGASAVQSYAQAAMDVSARARRIDASPNMLLSQSVNLGMMQGPNGGMIKSAGYSGNSHFPYGGESNVLEACPGIGDPNISPFSNVQSNVQPLNENPLGADTSSFGFLGQIPRNFSLSDLTADFTNSSEILDSYSGSAFLATDTNKFLDPQGRGEHQDINGMDTISEGLNYEDFASD</sequence>
<name>A0A9Q1LGQ7_9SOLA</name>
<accession>A0A9Q1LGQ7</accession>
<gene>
    <name evidence="1" type="ORF">K7X08_007540</name>
</gene>
<protein>
    <submittedName>
        <fullName evidence="1">Uncharacterized protein</fullName>
    </submittedName>
</protein>
<dbReference type="PANTHER" id="PTHR31871:SF46">
    <property type="entry name" value="ANGIOTENSIN-CONVERTING ENZYME 2"/>
    <property type="match status" value="1"/>
</dbReference>
<dbReference type="AlphaFoldDB" id="A0A9Q1LGQ7"/>
<dbReference type="PANTHER" id="PTHR31871">
    <property type="entry name" value="OS02G0137100 PROTEIN"/>
    <property type="match status" value="1"/>
</dbReference>
<proteinExistence type="predicted"/>
<dbReference type="OrthoDB" id="1620396at2759"/>
<keyword evidence="2" id="KW-1185">Reference proteome</keyword>
<dbReference type="Pfam" id="PF09713">
    <property type="entry name" value="A_thal_3526"/>
    <property type="match status" value="1"/>
</dbReference>
<evidence type="ECO:0000313" key="2">
    <source>
        <dbReference type="Proteomes" id="UP001152561"/>
    </source>
</evidence>
<reference evidence="2" key="1">
    <citation type="journal article" date="2023" name="Proc. Natl. Acad. Sci. U.S.A.">
        <title>Genomic and structural basis for evolution of tropane alkaloid biosynthesis.</title>
        <authorList>
            <person name="Wanga Y.-J."/>
            <person name="Taina T."/>
            <person name="Yua J.-Y."/>
            <person name="Lia J."/>
            <person name="Xua B."/>
            <person name="Chenc J."/>
            <person name="D'Auriad J.C."/>
            <person name="Huanga J.-P."/>
            <person name="Huanga S.-X."/>
        </authorList>
    </citation>
    <scope>NUCLEOTIDE SEQUENCE [LARGE SCALE GENOMIC DNA]</scope>
    <source>
        <strain evidence="2">cv. KIB-2019</strain>
    </source>
</reference>
<evidence type="ECO:0000313" key="1">
    <source>
        <dbReference type="EMBL" id="KAJ8534216.1"/>
    </source>
</evidence>
<dbReference type="InterPro" id="IPR006476">
    <property type="entry name" value="CHP01589_pln"/>
</dbReference>